<comment type="subcellular location">
    <subcellularLocation>
        <location evidence="1">Membrane</location>
        <topology evidence="1">Multi-pass membrane protein</topology>
    </subcellularLocation>
</comment>
<dbReference type="PANTHER" id="PTHR34836:SF1">
    <property type="entry name" value="OS09G0428600 PROTEIN"/>
    <property type="match status" value="1"/>
</dbReference>
<sequence>MIKHVNILVMVLLCARILEGQQEKENRIVNVGVVLDLGRTLGKIGMSCINMSISDFYAAHPHYSKRLLLHIRDSQNDVLVAASAALDLMRNEEVESILGPISSMQANFVVNLGEEAHVPIITFAATSPSLTSLMSSYFFRIAQNDSAQVNAISDIVLSFGWKQAVPIYVDNEFGRGIIPFLTNALQQANIRVPYLSVISPSFSDLQIANELYKLMTMQTRVFIVHMSENPGSRLFTIAKHIGMMSQDYVWIITNGMANLLTSLDGSVVDAMQGVLGVKTYVPKTKRVRDFEVRWKREFLDAYPTMVDVNLNVFGLWAYDAVTALAKAVERVKSSNVGFEKVNNNMSINFSDLDTLGVSPIGEDLRDALSDTTFTGLAGEFGLANGQLQATIFQIVNVNGNGERGIGFWTPEKRLTRNLMSLKNGSTENNTNMNLGPIIWPGDSYSTPKGWKIPINGKKLRIGIPVAFSEFVNVAHDPDTNTTKVTGYCIEVFDAVVQALPYALPYEFIPFKKPDGEMAGTYTDLINQVYHGKFDAVVGDTTITANRSNYVDFTLPYTESGVSMVVPVKDNRDKSAWVFLKPLTWDLWMMTACSFVFIGFVVWVLEHHINKDFRGPPSHQIGTSFWFSFSTMVFAHREKVVSNLARFVVIIWLFVVLILTQSYTASLTSLLTVEQLRPTVTNVYDLKNNRLSVGFQTGSFVRGILESLGFQDFQLKKYNSTEQLDELFSKGSENGGIAAAFDEIPYIRILLATYCSKYTMVDPTFKTDGFGFVFPRNSPLVADVSRAILKVTEDPRMKEIENGWFHKQSSCPDTSTSLSSNSLGLDNFWGLFLISGVASVSALVIFATTFLYEHRHAWLLYNPNTSVWRRIGVLLRIFDQKDLSSHTFKKDESVVQDRTQTSISHCASEASPSTHYTPPSSDFSTQTESKFSFSEDQGTVSQDNVEVNRCNQGPPQQQQQPPLTSLD</sequence>
<evidence type="ECO:0000256" key="7">
    <source>
        <dbReference type="ARBA" id="ARBA00022989"/>
    </source>
</evidence>
<dbReference type="PANTHER" id="PTHR34836">
    <property type="entry name" value="OS06G0188250 PROTEIN"/>
    <property type="match status" value="1"/>
</dbReference>
<dbReference type="FunFam" id="3.40.190.10:FF:000195">
    <property type="entry name" value="Glutamate receptor 2.7"/>
    <property type="match status" value="1"/>
</dbReference>
<evidence type="ECO:0000256" key="17">
    <source>
        <dbReference type="SAM" id="MobiDB-lite"/>
    </source>
</evidence>
<dbReference type="Gene3D" id="3.40.50.2300">
    <property type="match status" value="2"/>
</dbReference>
<dbReference type="FunFam" id="3.40.190.10:FF:000103">
    <property type="entry name" value="Glutamate receptor"/>
    <property type="match status" value="1"/>
</dbReference>
<dbReference type="PIRSF" id="PIRSF037090">
    <property type="entry name" value="Iontro_Glu-like_rcpt_pln"/>
    <property type="match status" value="1"/>
</dbReference>
<evidence type="ECO:0000256" key="8">
    <source>
        <dbReference type="ARBA" id="ARBA00023065"/>
    </source>
</evidence>
<comment type="function">
    <text evidence="15">Glutamate-gated receptor that probably acts as non-selective cation channel.</text>
</comment>
<feature type="region of interest" description="Disordered" evidence="17">
    <location>
        <begin position="898"/>
        <end position="966"/>
    </location>
</feature>
<feature type="domain" description="Ionotropic glutamate receptor C-terminal" evidence="20">
    <location>
        <begin position="458"/>
        <end position="806"/>
    </location>
</feature>
<dbReference type="Gene3D" id="3.40.190.10">
    <property type="entry name" value="Periplasmic binding protein-like II"/>
    <property type="match status" value="2"/>
</dbReference>
<evidence type="ECO:0000256" key="5">
    <source>
        <dbReference type="ARBA" id="ARBA00022692"/>
    </source>
</evidence>
<keyword evidence="9 15" id="KW-0472">Membrane</keyword>
<comment type="similarity">
    <text evidence="2 15">Belongs to the glutamate-gated ion channel (TC 1.A.10.1) family.</text>
</comment>
<keyword evidence="8 15" id="KW-0406">Ion transport</keyword>
<keyword evidence="22" id="KW-1185">Reference proteome</keyword>
<evidence type="ECO:0000256" key="6">
    <source>
        <dbReference type="ARBA" id="ARBA00022729"/>
    </source>
</evidence>
<keyword evidence="6 19" id="KW-0732">Signal</keyword>
<feature type="signal peptide" evidence="19">
    <location>
        <begin position="1"/>
        <end position="20"/>
    </location>
</feature>
<dbReference type="SUPFAM" id="SSF53850">
    <property type="entry name" value="Periplasmic binding protein-like II"/>
    <property type="match status" value="1"/>
</dbReference>
<comment type="function">
    <text evidence="14">Glutamate-gated receptor that probably acts as a non-selective cation channel. May be involved in light-signal transduction and calcium homeostasis via the regulation of calcium influx into cells.</text>
</comment>
<dbReference type="Pfam" id="PF01094">
    <property type="entry name" value="ANF_receptor"/>
    <property type="match status" value="1"/>
</dbReference>
<evidence type="ECO:0000256" key="2">
    <source>
        <dbReference type="ARBA" id="ARBA00008685"/>
    </source>
</evidence>
<feature type="transmembrane region" description="Helical" evidence="18">
    <location>
        <begin position="586"/>
        <end position="604"/>
    </location>
</feature>
<organism evidence="21 22">
    <name type="scientific">Clitoria ternatea</name>
    <name type="common">Butterfly pea</name>
    <dbReference type="NCBI Taxonomy" id="43366"/>
    <lineage>
        <taxon>Eukaryota</taxon>
        <taxon>Viridiplantae</taxon>
        <taxon>Streptophyta</taxon>
        <taxon>Embryophyta</taxon>
        <taxon>Tracheophyta</taxon>
        <taxon>Spermatophyta</taxon>
        <taxon>Magnoliopsida</taxon>
        <taxon>eudicotyledons</taxon>
        <taxon>Gunneridae</taxon>
        <taxon>Pentapetalae</taxon>
        <taxon>rosids</taxon>
        <taxon>fabids</taxon>
        <taxon>Fabales</taxon>
        <taxon>Fabaceae</taxon>
        <taxon>Papilionoideae</taxon>
        <taxon>50 kb inversion clade</taxon>
        <taxon>NPAAA clade</taxon>
        <taxon>indigoferoid/millettioid clade</taxon>
        <taxon>Phaseoleae</taxon>
        <taxon>Clitoria</taxon>
    </lineage>
</organism>
<evidence type="ECO:0000256" key="11">
    <source>
        <dbReference type="ARBA" id="ARBA00023180"/>
    </source>
</evidence>
<dbReference type="GO" id="GO:0016020">
    <property type="term" value="C:membrane"/>
    <property type="evidence" value="ECO:0007669"/>
    <property type="project" value="UniProtKB-SubCell"/>
</dbReference>
<dbReference type="CDD" id="cd13686">
    <property type="entry name" value="GluR_Plant"/>
    <property type="match status" value="1"/>
</dbReference>
<feature type="transmembrane region" description="Helical" evidence="18">
    <location>
        <begin position="827"/>
        <end position="851"/>
    </location>
</feature>
<feature type="chain" id="PRO_5042924606" description="Glutamate receptor" evidence="19">
    <location>
        <begin position="21"/>
        <end position="966"/>
    </location>
</feature>
<evidence type="ECO:0000256" key="10">
    <source>
        <dbReference type="ARBA" id="ARBA00023170"/>
    </source>
</evidence>
<keyword evidence="5 18" id="KW-0812">Transmembrane</keyword>
<dbReference type="AlphaFoldDB" id="A0AAN9PX21"/>
<reference evidence="21 22" key="1">
    <citation type="submission" date="2024-01" db="EMBL/GenBank/DDBJ databases">
        <title>The genomes of 5 underutilized Papilionoideae crops provide insights into root nodulation and disease resistance.</title>
        <authorList>
            <person name="Yuan L."/>
        </authorList>
    </citation>
    <scope>NUCLEOTIDE SEQUENCE [LARGE SCALE GENOMIC DNA]</scope>
    <source>
        <strain evidence="21">LY-2023</strain>
        <tissue evidence="21">Leaf</tissue>
    </source>
</reference>
<evidence type="ECO:0000256" key="12">
    <source>
        <dbReference type="ARBA" id="ARBA00023286"/>
    </source>
</evidence>
<dbReference type="FunFam" id="3.40.50.2300:FF:000081">
    <property type="entry name" value="Glutamate receptor"/>
    <property type="match status" value="1"/>
</dbReference>
<dbReference type="InterPro" id="IPR015683">
    <property type="entry name" value="Ionotropic_Glu_rcpt"/>
</dbReference>
<evidence type="ECO:0000256" key="19">
    <source>
        <dbReference type="SAM" id="SignalP"/>
    </source>
</evidence>
<evidence type="ECO:0000256" key="15">
    <source>
        <dbReference type="PIRNR" id="PIRNR037090"/>
    </source>
</evidence>
<accession>A0AAN9PX21</accession>
<evidence type="ECO:0000256" key="1">
    <source>
        <dbReference type="ARBA" id="ARBA00004141"/>
    </source>
</evidence>
<dbReference type="Gene3D" id="1.10.287.70">
    <property type="match status" value="1"/>
</dbReference>
<dbReference type="SMART" id="SM00079">
    <property type="entry name" value="PBPe"/>
    <property type="match status" value="1"/>
</dbReference>
<feature type="disulfide bond" evidence="16">
    <location>
        <begin position="754"/>
        <end position="810"/>
    </location>
</feature>
<dbReference type="InterPro" id="IPR044440">
    <property type="entry name" value="GABAb_receptor_plant_PBP1"/>
</dbReference>
<dbReference type="Pfam" id="PF00060">
    <property type="entry name" value="Lig_chan"/>
    <property type="match status" value="1"/>
</dbReference>
<dbReference type="EMBL" id="JAYKXN010000002">
    <property type="protein sequence ID" value="KAK7311928.1"/>
    <property type="molecule type" value="Genomic_DNA"/>
</dbReference>
<dbReference type="InterPro" id="IPR019594">
    <property type="entry name" value="Glu/Gly-bd"/>
</dbReference>
<dbReference type="GO" id="GO:0015276">
    <property type="term" value="F:ligand-gated monoatomic ion channel activity"/>
    <property type="evidence" value="ECO:0007669"/>
    <property type="project" value="InterPro"/>
</dbReference>
<keyword evidence="10 15" id="KW-0675">Receptor</keyword>
<evidence type="ECO:0000256" key="3">
    <source>
        <dbReference type="ARBA" id="ARBA00011095"/>
    </source>
</evidence>
<feature type="transmembrane region" description="Helical" evidence="18">
    <location>
        <begin position="643"/>
        <end position="662"/>
    </location>
</feature>
<name>A0AAN9PX21_CLITE</name>
<comment type="subunit">
    <text evidence="3">May form heteromers.</text>
</comment>
<dbReference type="Proteomes" id="UP001359559">
    <property type="component" value="Unassembled WGS sequence"/>
</dbReference>
<dbReference type="InterPro" id="IPR001320">
    <property type="entry name" value="Iontro_rcpt_C"/>
</dbReference>
<dbReference type="FunFam" id="1.10.287.70:FF:000037">
    <property type="entry name" value="Glutamate receptor"/>
    <property type="match status" value="1"/>
</dbReference>
<evidence type="ECO:0000256" key="9">
    <source>
        <dbReference type="ARBA" id="ARBA00023136"/>
    </source>
</evidence>
<evidence type="ECO:0000313" key="22">
    <source>
        <dbReference type="Proteomes" id="UP001359559"/>
    </source>
</evidence>
<feature type="compositionally biased region" description="Polar residues" evidence="17">
    <location>
        <begin position="898"/>
        <end position="950"/>
    </location>
</feature>
<keyword evidence="11" id="KW-0325">Glycoprotein</keyword>
<keyword evidence="4 15" id="KW-0813">Transport</keyword>
<gene>
    <name evidence="21" type="ORF">RJT34_10404</name>
</gene>
<evidence type="ECO:0000256" key="18">
    <source>
        <dbReference type="SAM" id="Phobius"/>
    </source>
</evidence>
<protein>
    <recommendedName>
        <fullName evidence="15">Glutamate receptor</fullName>
    </recommendedName>
</protein>
<keyword evidence="13 15" id="KW-0407">Ion channel</keyword>
<dbReference type="Pfam" id="PF10613">
    <property type="entry name" value="Lig_chan-Glu_bd"/>
    <property type="match status" value="1"/>
</dbReference>
<evidence type="ECO:0000256" key="13">
    <source>
        <dbReference type="ARBA" id="ARBA00023303"/>
    </source>
</evidence>
<dbReference type="InterPro" id="IPR017103">
    <property type="entry name" value="Iontropic_Glu_rcpt_pln"/>
</dbReference>
<evidence type="ECO:0000313" key="21">
    <source>
        <dbReference type="EMBL" id="KAK7311928.1"/>
    </source>
</evidence>
<proteinExistence type="inferred from homology"/>
<dbReference type="InterPro" id="IPR001828">
    <property type="entry name" value="ANF_lig-bd_rcpt"/>
</dbReference>
<evidence type="ECO:0000256" key="14">
    <source>
        <dbReference type="ARBA" id="ARBA00049638"/>
    </source>
</evidence>
<dbReference type="SUPFAM" id="SSF53822">
    <property type="entry name" value="Periplasmic binding protein-like I"/>
    <property type="match status" value="1"/>
</dbReference>
<keyword evidence="12 15" id="KW-1071">Ligand-gated ion channel</keyword>
<evidence type="ECO:0000256" key="4">
    <source>
        <dbReference type="ARBA" id="ARBA00022448"/>
    </source>
</evidence>
<feature type="compositionally biased region" description="Low complexity" evidence="17">
    <location>
        <begin position="951"/>
        <end position="966"/>
    </location>
</feature>
<keyword evidence="7 18" id="KW-1133">Transmembrane helix</keyword>
<evidence type="ECO:0000259" key="20">
    <source>
        <dbReference type="SMART" id="SM00079"/>
    </source>
</evidence>
<dbReference type="InterPro" id="IPR028082">
    <property type="entry name" value="Peripla_BP_I"/>
</dbReference>
<evidence type="ECO:0000256" key="16">
    <source>
        <dbReference type="PIRSR" id="PIRSR037090-50"/>
    </source>
</evidence>
<dbReference type="CDD" id="cd19990">
    <property type="entry name" value="PBP1_GABAb_receptor_plant"/>
    <property type="match status" value="1"/>
</dbReference>
<keyword evidence="16" id="KW-1015">Disulfide bond</keyword>
<comment type="caution">
    <text evidence="21">The sequence shown here is derived from an EMBL/GenBank/DDBJ whole genome shotgun (WGS) entry which is preliminary data.</text>
</comment>